<reference evidence="2 3" key="1">
    <citation type="submission" date="2016-03" db="EMBL/GenBank/DDBJ databases">
        <title>Choanephora cucurbitarum.</title>
        <authorList>
            <person name="Min B."/>
            <person name="Park H."/>
            <person name="Park J.-H."/>
            <person name="Shin H.-D."/>
            <person name="Choi I.-G."/>
        </authorList>
    </citation>
    <scope>NUCLEOTIDE SEQUENCE [LARGE SCALE GENOMIC DNA]</scope>
    <source>
        <strain evidence="2 3">KUS-F28377</strain>
    </source>
</reference>
<dbReference type="Proteomes" id="UP000093000">
    <property type="component" value="Unassembled WGS sequence"/>
</dbReference>
<dbReference type="Pfam" id="PF03184">
    <property type="entry name" value="DDE_1"/>
    <property type="match status" value="1"/>
</dbReference>
<sequence length="168" mass="19652">MTKAIFANYFRVFNTKMELTRRKVLVLLNNASVHDNKLRYSSIEFLYLPPNTTTHLQPLDAGIIASFKKQYRKLQYTAVAVKYRIAVMNDKLSDKINWTLRDRYNLSLPADRRSNKKKNFFHLDQLQGMQDIKRACRSVSSETISNRYLHTGLFESLNNSSEVRKVAK</sequence>
<evidence type="ECO:0000259" key="1">
    <source>
        <dbReference type="Pfam" id="PF03184"/>
    </source>
</evidence>
<gene>
    <name evidence="2" type="ORF">A0J61_10651</name>
</gene>
<dbReference type="AlphaFoldDB" id="A0A1C7MWX0"/>
<dbReference type="GO" id="GO:0003676">
    <property type="term" value="F:nucleic acid binding"/>
    <property type="evidence" value="ECO:0007669"/>
    <property type="project" value="InterPro"/>
</dbReference>
<dbReference type="InParanoid" id="A0A1C7MWX0"/>
<dbReference type="OrthoDB" id="2392502at2759"/>
<organism evidence="2 3">
    <name type="scientific">Choanephora cucurbitarum</name>
    <dbReference type="NCBI Taxonomy" id="101091"/>
    <lineage>
        <taxon>Eukaryota</taxon>
        <taxon>Fungi</taxon>
        <taxon>Fungi incertae sedis</taxon>
        <taxon>Mucoromycota</taxon>
        <taxon>Mucoromycotina</taxon>
        <taxon>Mucoromycetes</taxon>
        <taxon>Mucorales</taxon>
        <taxon>Mucorineae</taxon>
        <taxon>Choanephoraceae</taxon>
        <taxon>Choanephoroideae</taxon>
        <taxon>Choanephora</taxon>
    </lineage>
</organism>
<evidence type="ECO:0000313" key="2">
    <source>
        <dbReference type="EMBL" id="OBZ81300.1"/>
    </source>
</evidence>
<name>A0A1C7MWX0_9FUNG</name>
<proteinExistence type="predicted"/>
<keyword evidence="3" id="KW-1185">Reference proteome</keyword>
<dbReference type="InterPro" id="IPR004875">
    <property type="entry name" value="DDE_SF_endonuclease_dom"/>
</dbReference>
<dbReference type="STRING" id="101091.A0A1C7MWX0"/>
<accession>A0A1C7MWX0</accession>
<protein>
    <recommendedName>
        <fullName evidence="1">DDE-1 domain-containing protein</fullName>
    </recommendedName>
</protein>
<dbReference type="EMBL" id="LUGH01001292">
    <property type="protein sequence ID" value="OBZ81300.1"/>
    <property type="molecule type" value="Genomic_DNA"/>
</dbReference>
<evidence type="ECO:0000313" key="3">
    <source>
        <dbReference type="Proteomes" id="UP000093000"/>
    </source>
</evidence>
<comment type="caution">
    <text evidence="2">The sequence shown here is derived from an EMBL/GenBank/DDBJ whole genome shotgun (WGS) entry which is preliminary data.</text>
</comment>
<feature type="domain" description="DDE-1" evidence="1">
    <location>
        <begin position="1"/>
        <end position="80"/>
    </location>
</feature>